<sequence length="82" mass="9402">MFLDTQEFSSNHVASGSVKNRNHPMTSDQWTRPFGCLLLVAIIFFVNLQKSILFLAGPLFPCIPCHLIVKCMQCRWDFVKLT</sequence>
<gene>
    <name evidence="2" type="primary">Acey_s1041.g3473</name>
    <name evidence="2" type="ORF">Y032_1041g3473</name>
</gene>
<keyword evidence="1" id="KW-0472">Membrane</keyword>
<comment type="caution">
    <text evidence="2">The sequence shown here is derived from an EMBL/GenBank/DDBJ whole genome shotgun (WGS) entry which is preliminary data.</text>
</comment>
<reference evidence="3" key="1">
    <citation type="journal article" date="2015" name="Nat. Genet.">
        <title>The genome and transcriptome of the zoonotic hookworm Ancylostoma ceylanicum identify infection-specific gene families.</title>
        <authorList>
            <person name="Schwarz E.M."/>
            <person name="Hu Y."/>
            <person name="Antoshechkin I."/>
            <person name="Miller M.M."/>
            <person name="Sternberg P.W."/>
            <person name="Aroian R.V."/>
        </authorList>
    </citation>
    <scope>NUCLEOTIDE SEQUENCE</scope>
    <source>
        <strain evidence="3">HY135</strain>
    </source>
</reference>
<dbReference type="EMBL" id="JARK01000641">
    <property type="protein sequence ID" value="EYC35495.1"/>
    <property type="molecule type" value="Genomic_DNA"/>
</dbReference>
<name>A0A016W787_9BILA</name>
<evidence type="ECO:0000256" key="1">
    <source>
        <dbReference type="SAM" id="Phobius"/>
    </source>
</evidence>
<evidence type="ECO:0000313" key="3">
    <source>
        <dbReference type="Proteomes" id="UP000024635"/>
    </source>
</evidence>
<feature type="transmembrane region" description="Helical" evidence="1">
    <location>
        <begin position="30"/>
        <end position="48"/>
    </location>
</feature>
<proteinExistence type="predicted"/>
<evidence type="ECO:0000313" key="2">
    <source>
        <dbReference type="EMBL" id="EYC35495.1"/>
    </source>
</evidence>
<accession>A0A016W787</accession>
<protein>
    <submittedName>
        <fullName evidence="2">Uncharacterized protein</fullName>
    </submittedName>
</protein>
<organism evidence="2 3">
    <name type="scientific">Ancylostoma ceylanicum</name>
    <dbReference type="NCBI Taxonomy" id="53326"/>
    <lineage>
        <taxon>Eukaryota</taxon>
        <taxon>Metazoa</taxon>
        <taxon>Ecdysozoa</taxon>
        <taxon>Nematoda</taxon>
        <taxon>Chromadorea</taxon>
        <taxon>Rhabditida</taxon>
        <taxon>Rhabditina</taxon>
        <taxon>Rhabditomorpha</taxon>
        <taxon>Strongyloidea</taxon>
        <taxon>Ancylostomatidae</taxon>
        <taxon>Ancylostomatinae</taxon>
        <taxon>Ancylostoma</taxon>
    </lineage>
</organism>
<keyword evidence="3" id="KW-1185">Reference proteome</keyword>
<dbReference type="AlphaFoldDB" id="A0A016W787"/>
<keyword evidence="1" id="KW-1133">Transmembrane helix</keyword>
<keyword evidence="1" id="KW-0812">Transmembrane</keyword>
<dbReference type="Proteomes" id="UP000024635">
    <property type="component" value="Unassembled WGS sequence"/>
</dbReference>